<dbReference type="Proteomes" id="UP001196980">
    <property type="component" value="Unassembled WGS sequence"/>
</dbReference>
<evidence type="ECO:0000259" key="2">
    <source>
        <dbReference type="PROSITE" id="PS51178"/>
    </source>
</evidence>
<feature type="domain" description="PASTA" evidence="2">
    <location>
        <begin position="167"/>
        <end position="229"/>
    </location>
</feature>
<keyword evidence="1" id="KW-1133">Transmembrane helix</keyword>
<keyword evidence="1" id="KW-0472">Membrane</keyword>
<dbReference type="CDD" id="cd06577">
    <property type="entry name" value="PASTA_pknB"/>
    <property type="match status" value="2"/>
</dbReference>
<dbReference type="EMBL" id="JABXWD010000481">
    <property type="protein sequence ID" value="MBV6343193.1"/>
    <property type="molecule type" value="Genomic_DNA"/>
</dbReference>
<keyword evidence="1" id="KW-0812">Transmembrane</keyword>
<organism evidence="3 4">
    <name type="scientific">Candidatus Magnetobacterium casense</name>
    <dbReference type="NCBI Taxonomy" id="1455061"/>
    <lineage>
        <taxon>Bacteria</taxon>
        <taxon>Pseudomonadati</taxon>
        <taxon>Nitrospirota</taxon>
        <taxon>Thermodesulfovibrionia</taxon>
        <taxon>Thermodesulfovibrionales</taxon>
        <taxon>Candidatus Magnetobacteriaceae</taxon>
        <taxon>Candidatus Magnetobacterium</taxon>
    </lineage>
</organism>
<reference evidence="3 4" key="1">
    <citation type="journal article" date="2020" name="J Geophys Res Biogeosci">
        <title>Magnetotaxis as an Adaptation to Enable Bacterial Shuttling of Microbial Sulfur and Sulfur Cycling Across Aquatic Oxic#Anoxic Interfaces.</title>
        <authorList>
            <person name="Li J."/>
            <person name="Liu P."/>
            <person name="Wang J."/>
            <person name="Roberts A.P."/>
            <person name="Pan Y."/>
        </authorList>
    </citation>
    <scope>NUCLEOTIDE SEQUENCE [LARGE SCALE GENOMIC DNA]</scope>
    <source>
        <strain evidence="3 4">MYR-1_YQ</strain>
    </source>
</reference>
<evidence type="ECO:0000313" key="3">
    <source>
        <dbReference type="EMBL" id="MBV6343193.1"/>
    </source>
</evidence>
<keyword evidence="4" id="KW-1185">Reference proteome</keyword>
<dbReference type="SMART" id="SM00740">
    <property type="entry name" value="PASTA"/>
    <property type="match status" value="3"/>
</dbReference>
<evidence type="ECO:0000313" key="4">
    <source>
        <dbReference type="Proteomes" id="UP001196980"/>
    </source>
</evidence>
<name>A0ABS6S4A0_9BACT</name>
<dbReference type="Gene3D" id="3.30.10.20">
    <property type="match status" value="2"/>
</dbReference>
<dbReference type="PROSITE" id="PS51178">
    <property type="entry name" value="PASTA"/>
    <property type="match status" value="2"/>
</dbReference>
<protein>
    <submittedName>
        <fullName evidence="3">PASTA domain-containing protein</fullName>
    </submittedName>
</protein>
<feature type="transmembrane region" description="Helical" evidence="1">
    <location>
        <begin position="7"/>
        <end position="29"/>
    </location>
</feature>
<dbReference type="Pfam" id="PF03793">
    <property type="entry name" value="PASTA"/>
    <property type="match status" value="3"/>
</dbReference>
<dbReference type="InterPro" id="IPR005543">
    <property type="entry name" value="PASTA_dom"/>
</dbReference>
<sequence length="230" mass="24668">MRAILRIVLFFFIFSVVTVITGYVTFGLLTTSKSIAVPDLRGKSLLDANGILSGVKLYLKVEGETYDSVIPNGQIAKQNIPAGNKIKEGRTISVVMSKGKRSQTAEDLRGQPVEKTQDMVAVNKQDVAKVIEVHSDTVEEGKVIAQWPSPEDKGGGEVSVVMSKGPYASPVYCPDFMGQDVAQAQELAKSIGLEVNITGTGVRINAQLPAPNTVIKKGSTVELKATFSDE</sequence>
<evidence type="ECO:0000256" key="1">
    <source>
        <dbReference type="SAM" id="Phobius"/>
    </source>
</evidence>
<comment type="caution">
    <text evidence="3">The sequence shown here is derived from an EMBL/GenBank/DDBJ whole genome shotgun (WGS) entry which is preliminary data.</text>
</comment>
<dbReference type="SUPFAM" id="SSF54184">
    <property type="entry name" value="Penicillin-binding protein 2x (pbp-2x), c-terminal domain"/>
    <property type="match status" value="2"/>
</dbReference>
<gene>
    <name evidence="3" type="ORF">HWQ67_16560</name>
</gene>
<accession>A0ABS6S4A0</accession>
<feature type="domain" description="PASTA" evidence="2">
    <location>
        <begin position="31"/>
        <end position="98"/>
    </location>
</feature>
<dbReference type="RefSeq" id="WP_218253796.1">
    <property type="nucleotide sequence ID" value="NZ_JABXWD010000481.1"/>
</dbReference>
<proteinExistence type="predicted"/>